<comment type="caution">
    <text evidence="1">The sequence shown here is derived from an EMBL/GenBank/DDBJ whole genome shotgun (WGS) entry which is preliminary data.</text>
</comment>
<protein>
    <submittedName>
        <fullName evidence="1">Uncharacterized protein</fullName>
    </submittedName>
</protein>
<dbReference type="Proteomes" id="UP001156706">
    <property type="component" value="Unassembled WGS sequence"/>
</dbReference>
<keyword evidence="2" id="KW-1185">Reference proteome</keyword>
<gene>
    <name evidence="1" type="ORF">GCM10007907_29130</name>
</gene>
<reference evidence="2" key="1">
    <citation type="journal article" date="2019" name="Int. J. Syst. Evol. Microbiol.">
        <title>The Global Catalogue of Microorganisms (GCM) 10K type strain sequencing project: providing services to taxonomists for standard genome sequencing and annotation.</title>
        <authorList>
            <consortium name="The Broad Institute Genomics Platform"/>
            <consortium name="The Broad Institute Genome Sequencing Center for Infectious Disease"/>
            <person name="Wu L."/>
            <person name="Ma J."/>
        </authorList>
    </citation>
    <scope>NUCLEOTIDE SEQUENCE [LARGE SCALE GENOMIC DNA]</scope>
    <source>
        <strain evidence="2">NBRC 110044</strain>
    </source>
</reference>
<dbReference type="EMBL" id="BSOG01000003">
    <property type="protein sequence ID" value="GLR14123.1"/>
    <property type="molecule type" value="Genomic_DNA"/>
</dbReference>
<name>A0ABQ5YKC6_9NEIS</name>
<sequence length="83" mass="8614">MGRVGKSGCGKSGKLPGLNSLWESVYALAGIASALRQLPHAAADAVFAALLLAGKIAVNSFRTSLRPRVERLLKSNRAPLGAD</sequence>
<organism evidence="1 2">
    <name type="scientific">Chitinimonas prasina</name>
    <dbReference type="NCBI Taxonomy" id="1434937"/>
    <lineage>
        <taxon>Bacteria</taxon>
        <taxon>Pseudomonadati</taxon>
        <taxon>Pseudomonadota</taxon>
        <taxon>Betaproteobacteria</taxon>
        <taxon>Neisseriales</taxon>
        <taxon>Chitinibacteraceae</taxon>
        <taxon>Chitinimonas</taxon>
    </lineage>
</organism>
<proteinExistence type="predicted"/>
<evidence type="ECO:0000313" key="2">
    <source>
        <dbReference type="Proteomes" id="UP001156706"/>
    </source>
</evidence>
<accession>A0ABQ5YKC6</accession>
<evidence type="ECO:0000313" key="1">
    <source>
        <dbReference type="EMBL" id="GLR14123.1"/>
    </source>
</evidence>